<evidence type="ECO:0000313" key="1">
    <source>
        <dbReference type="EMBL" id="TID17255.1"/>
    </source>
</evidence>
<dbReference type="AlphaFoldDB" id="A0A4T0WX70"/>
<accession>A0A4T0WX70</accession>
<gene>
    <name evidence="1" type="ORF">CANINC_004019</name>
</gene>
<comment type="caution">
    <text evidence="1">The sequence shown here is derived from an EMBL/GenBank/DDBJ whole genome shotgun (WGS) entry which is preliminary data.</text>
</comment>
<reference evidence="1 2" key="1">
    <citation type="journal article" date="2019" name="Front. Genet.">
        <title>Whole-Genome Sequencing of the Opportunistic Yeast Pathogen Candida inconspicua Uncovers Its Hybrid Origin.</title>
        <authorList>
            <person name="Mixao V."/>
            <person name="Hansen A.P."/>
            <person name="Saus E."/>
            <person name="Boekhout T."/>
            <person name="Lass-Florl C."/>
            <person name="Gabaldon T."/>
        </authorList>
    </citation>
    <scope>NUCLEOTIDE SEQUENCE [LARGE SCALE GENOMIC DNA]</scope>
    <source>
        <strain evidence="1 2">CBS 180</strain>
    </source>
</reference>
<name>A0A4T0WX70_9ASCO</name>
<proteinExistence type="predicted"/>
<sequence>MAGITPVKFISGVLLVAVPLFATTYYSRPTFANAINHHLIQEELEAKRQHNYKTDYYEKDESKDELLKNYVKKGTGKARDFHPTYN</sequence>
<dbReference type="EMBL" id="SELW01000636">
    <property type="protein sequence ID" value="TID17255.1"/>
    <property type="molecule type" value="Genomic_DNA"/>
</dbReference>
<dbReference type="OrthoDB" id="3986654at2759"/>
<dbReference type="Proteomes" id="UP000307173">
    <property type="component" value="Unassembled WGS sequence"/>
</dbReference>
<protein>
    <submittedName>
        <fullName evidence="1">Uncharacterized protein</fullName>
    </submittedName>
</protein>
<organism evidence="1 2">
    <name type="scientific">Pichia inconspicua</name>
    <dbReference type="NCBI Taxonomy" id="52247"/>
    <lineage>
        <taxon>Eukaryota</taxon>
        <taxon>Fungi</taxon>
        <taxon>Dikarya</taxon>
        <taxon>Ascomycota</taxon>
        <taxon>Saccharomycotina</taxon>
        <taxon>Pichiomycetes</taxon>
        <taxon>Pichiales</taxon>
        <taxon>Pichiaceae</taxon>
        <taxon>Pichia</taxon>
    </lineage>
</organism>
<keyword evidence="2" id="KW-1185">Reference proteome</keyword>
<evidence type="ECO:0000313" key="2">
    <source>
        <dbReference type="Proteomes" id="UP000307173"/>
    </source>
</evidence>